<dbReference type="Proteomes" id="UP000011668">
    <property type="component" value="Unassembled WGS sequence"/>
</dbReference>
<protein>
    <submittedName>
        <fullName evidence="1">Uncharacterized protein</fullName>
    </submittedName>
</protein>
<organism evidence="1 2">
    <name type="scientific">Thanatephorus cucumeris (strain AG1-IA)</name>
    <name type="common">Rice sheath blight fungus</name>
    <name type="synonym">Rhizoctonia solani</name>
    <dbReference type="NCBI Taxonomy" id="983506"/>
    <lineage>
        <taxon>Eukaryota</taxon>
        <taxon>Fungi</taxon>
        <taxon>Dikarya</taxon>
        <taxon>Basidiomycota</taxon>
        <taxon>Agaricomycotina</taxon>
        <taxon>Agaricomycetes</taxon>
        <taxon>Cantharellales</taxon>
        <taxon>Ceratobasidiaceae</taxon>
        <taxon>Rhizoctonia</taxon>
        <taxon>Rhizoctonia solani AG-1</taxon>
    </lineage>
</organism>
<reference evidence="1 2" key="1">
    <citation type="journal article" date="2013" name="Nat. Commun.">
        <title>The evolution and pathogenic mechanisms of the rice sheath blight pathogen.</title>
        <authorList>
            <person name="Zheng A."/>
            <person name="Lin R."/>
            <person name="Xu L."/>
            <person name="Qin P."/>
            <person name="Tang C."/>
            <person name="Ai P."/>
            <person name="Zhang D."/>
            <person name="Liu Y."/>
            <person name="Sun Z."/>
            <person name="Feng H."/>
            <person name="Wang Y."/>
            <person name="Chen Y."/>
            <person name="Liang X."/>
            <person name="Fu R."/>
            <person name="Li Q."/>
            <person name="Zhang J."/>
            <person name="Yu X."/>
            <person name="Xie Z."/>
            <person name="Ding L."/>
            <person name="Guan P."/>
            <person name="Tang J."/>
            <person name="Liang Y."/>
            <person name="Wang S."/>
            <person name="Deng Q."/>
            <person name="Li S."/>
            <person name="Zhu J."/>
            <person name="Wang L."/>
            <person name="Liu H."/>
            <person name="Li P."/>
        </authorList>
    </citation>
    <scope>NUCLEOTIDE SEQUENCE [LARGE SCALE GENOMIC DNA]</scope>
    <source>
        <strain evidence="2">AG-1 IA</strain>
    </source>
</reference>
<dbReference type="EMBL" id="AFRT01001462">
    <property type="protein sequence ID" value="ELU40308.1"/>
    <property type="molecule type" value="Genomic_DNA"/>
</dbReference>
<name>L8WU88_THACA</name>
<keyword evidence="2" id="KW-1185">Reference proteome</keyword>
<dbReference type="AlphaFoldDB" id="L8WU88"/>
<sequence length="86" mass="9723">MGVMAVAMGVNCDLWPHNLLYTTQLDNNLHVNYGYNINKPDYNFTFGPKGYVFPINASKQLESLSSATLDESRSSGTDLFLIFRER</sequence>
<evidence type="ECO:0000313" key="1">
    <source>
        <dbReference type="EMBL" id="ELU40308.1"/>
    </source>
</evidence>
<dbReference type="HOGENOM" id="CLU_2499416_0_0_1"/>
<accession>L8WU88</accession>
<evidence type="ECO:0000313" key="2">
    <source>
        <dbReference type="Proteomes" id="UP000011668"/>
    </source>
</evidence>
<proteinExistence type="predicted"/>
<comment type="caution">
    <text evidence="1">The sequence shown here is derived from an EMBL/GenBank/DDBJ whole genome shotgun (WGS) entry which is preliminary data.</text>
</comment>
<gene>
    <name evidence="1" type="ORF">AG1IA_05665</name>
</gene>